<evidence type="ECO:0000259" key="8">
    <source>
        <dbReference type="Pfam" id="PF02897"/>
    </source>
</evidence>
<accession>A0A8J2YXT0</accession>
<dbReference type="Gene3D" id="3.40.50.1820">
    <property type="entry name" value="alpha/beta hydrolase"/>
    <property type="match status" value="1"/>
</dbReference>
<evidence type="ECO:0000313" key="9">
    <source>
        <dbReference type="EMBL" id="GGF37157.1"/>
    </source>
</evidence>
<evidence type="ECO:0000256" key="2">
    <source>
        <dbReference type="ARBA" id="ARBA00011897"/>
    </source>
</evidence>
<evidence type="ECO:0000256" key="5">
    <source>
        <dbReference type="ARBA" id="ARBA00022825"/>
    </source>
</evidence>
<dbReference type="InterPro" id="IPR001375">
    <property type="entry name" value="Peptidase_S9_cat"/>
</dbReference>
<dbReference type="GO" id="GO:0070012">
    <property type="term" value="F:oligopeptidase activity"/>
    <property type="evidence" value="ECO:0007669"/>
    <property type="project" value="TreeGrafter"/>
</dbReference>
<keyword evidence="3" id="KW-0645">Protease</keyword>
<comment type="caution">
    <text evidence="9">The sequence shown here is derived from an EMBL/GenBank/DDBJ whole genome shotgun (WGS) entry which is preliminary data.</text>
</comment>
<dbReference type="GO" id="GO:0004252">
    <property type="term" value="F:serine-type endopeptidase activity"/>
    <property type="evidence" value="ECO:0007669"/>
    <property type="project" value="UniProtKB-EC"/>
</dbReference>
<feature type="domain" description="Peptidase S9A N-terminal" evidence="8">
    <location>
        <begin position="35"/>
        <end position="443"/>
    </location>
</feature>
<dbReference type="InterPro" id="IPR023302">
    <property type="entry name" value="Pept_S9A_N"/>
</dbReference>
<reference evidence="9" key="2">
    <citation type="submission" date="2020-09" db="EMBL/GenBank/DDBJ databases">
        <authorList>
            <person name="Sun Q."/>
            <person name="Zhou Y."/>
        </authorList>
    </citation>
    <scope>NUCLEOTIDE SEQUENCE</scope>
    <source>
        <strain evidence="9">CGMCC 1.15725</strain>
    </source>
</reference>
<dbReference type="Proteomes" id="UP000646365">
    <property type="component" value="Unassembled WGS sequence"/>
</dbReference>
<feature type="signal peptide" evidence="6">
    <location>
        <begin position="1"/>
        <end position="29"/>
    </location>
</feature>
<evidence type="ECO:0000256" key="1">
    <source>
        <dbReference type="ARBA" id="ARBA00001070"/>
    </source>
</evidence>
<evidence type="ECO:0000256" key="4">
    <source>
        <dbReference type="ARBA" id="ARBA00022801"/>
    </source>
</evidence>
<dbReference type="PANTHER" id="PTHR42881:SF2">
    <property type="entry name" value="PROLYL ENDOPEPTIDASE"/>
    <property type="match status" value="1"/>
</dbReference>
<sequence>MALRQDTRGAWGGWTLGLAALFASAAAIAAPGQPVADKKPVVENFFGTTVTDDYRWMEDAKSPDFQAYMKAQADYTNAALAKIPGRAELEKRIVALDNASVKVIGVIQVGDAYFYRKSAPGAANFSLVVRQGAKGKDKVLVDPTKLSTDGKHVSIDHFQPSLDGKYVAYGLSEGGSEQSVLHIMDVATGKDLDETIDRTNFASVSWLPDGKAFFYNRLKKLGPNDPGTEKEKDSRAYLHVVGTDPENDKPVLGTGLNTGLKIDPIAFPSIVVTPGSDYALGLVVNGVQNEIGLYEAPLVKVTDGNTPWVKVALPDDEVTNAALHGHDLFLLSHKGAPRFKILKTDIRKPDLAQAETVVPTGTVVIANIATAADALYVQDMDGGPSRLRRLPYDTGKVQDMPLPYDGATVDGLSADTRTPGALFSVEGWVHSQAWVTYDPKDSKIVDTGLLAPSPVDTKGYVGEELKVKSADGTEVPLSIVRQKNAKPDGKHPTLIWGYGAYGISETPVFAPRWFPLMEHGGIWAICHVRGGGEYGEDWHQAGKKATKPNSWADLIACAQYLVDKGWATPATLAIDGGSAGGILVGGAMNARPDLFRVVIDEVGVSNALRGEFSENGPPNVPEFGSVATEDGFKGLLAMDAMHNVKPGTPYPAVLLTTGINDPRVPSYESAKMAATLQAASTSGRPILLRVDYDAGHGIGSTRIQRNKELADKFAFMFWQMGLKAYQPKAK</sequence>
<gene>
    <name evidence="9" type="ORF">GCM10011611_49600</name>
</gene>
<protein>
    <recommendedName>
        <fullName evidence="2">prolyl oligopeptidase</fullName>
        <ecNumber evidence="2">3.4.21.26</ecNumber>
    </recommendedName>
</protein>
<organism evidence="9 10">
    <name type="scientific">Aliidongia dinghuensis</name>
    <dbReference type="NCBI Taxonomy" id="1867774"/>
    <lineage>
        <taxon>Bacteria</taxon>
        <taxon>Pseudomonadati</taxon>
        <taxon>Pseudomonadota</taxon>
        <taxon>Alphaproteobacteria</taxon>
        <taxon>Rhodospirillales</taxon>
        <taxon>Dongiaceae</taxon>
        <taxon>Aliidongia</taxon>
    </lineage>
</organism>
<comment type="catalytic activity">
    <reaction evidence="1">
        <text>Hydrolysis of Pro-|-Xaa &gt;&gt; Ala-|-Xaa in oligopeptides.</text>
        <dbReference type="EC" id="3.4.21.26"/>
    </reaction>
</comment>
<evidence type="ECO:0000259" key="7">
    <source>
        <dbReference type="Pfam" id="PF00326"/>
    </source>
</evidence>
<dbReference type="GO" id="GO:0005829">
    <property type="term" value="C:cytosol"/>
    <property type="evidence" value="ECO:0007669"/>
    <property type="project" value="TreeGrafter"/>
</dbReference>
<dbReference type="GO" id="GO:0006508">
    <property type="term" value="P:proteolysis"/>
    <property type="evidence" value="ECO:0007669"/>
    <property type="project" value="UniProtKB-KW"/>
</dbReference>
<feature type="domain" description="Peptidase S9 prolyl oligopeptidase catalytic" evidence="7">
    <location>
        <begin position="515"/>
        <end position="721"/>
    </location>
</feature>
<proteinExistence type="predicted"/>
<evidence type="ECO:0000256" key="6">
    <source>
        <dbReference type="SAM" id="SignalP"/>
    </source>
</evidence>
<dbReference type="InterPro" id="IPR051167">
    <property type="entry name" value="Prolyl_oligopep/macrocyclase"/>
</dbReference>
<reference evidence="9" key="1">
    <citation type="journal article" date="2014" name="Int. J. Syst. Evol. Microbiol.">
        <title>Complete genome sequence of Corynebacterium casei LMG S-19264T (=DSM 44701T), isolated from a smear-ripened cheese.</title>
        <authorList>
            <consortium name="US DOE Joint Genome Institute (JGI-PGF)"/>
            <person name="Walter F."/>
            <person name="Albersmeier A."/>
            <person name="Kalinowski J."/>
            <person name="Ruckert C."/>
        </authorList>
    </citation>
    <scope>NUCLEOTIDE SEQUENCE</scope>
    <source>
        <strain evidence="9">CGMCC 1.15725</strain>
    </source>
</reference>
<keyword evidence="10" id="KW-1185">Reference proteome</keyword>
<dbReference type="InterPro" id="IPR002470">
    <property type="entry name" value="Peptidase_S9A"/>
</dbReference>
<dbReference type="PANTHER" id="PTHR42881">
    <property type="entry name" value="PROLYL ENDOPEPTIDASE"/>
    <property type="match status" value="1"/>
</dbReference>
<dbReference type="SUPFAM" id="SSF50993">
    <property type="entry name" value="Peptidase/esterase 'gauge' domain"/>
    <property type="match status" value="1"/>
</dbReference>
<evidence type="ECO:0000256" key="3">
    <source>
        <dbReference type="ARBA" id="ARBA00022670"/>
    </source>
</evidence>
<name>A0A8J2YXT0_9PROT</name>
<dbReference type="Pfam" id="PF00326">
    <property type="entry name" value="Peptidase_S9"/>
    <property type="match status" value="1"/>
</dbReference>
<dbReference type="Gene3D" id="2.130.10.120">
    <property type="entry name" value="Prolyl oligopeptidase, N-terminal domain"/>
    <property type="match status" value="1"/>
</dbReference>
<feature type="chain" id="PRO_5035327503" description="prolyl oligopeptidase" evidence="6">
    <location>
        <begin position="30"/>
        <end position="730"/>
    </location>
</feature>
<dbReference type="EC" id="3.4.21.26" evidence="2"/>
<keyword evidence="5" id="KW-0720">Serine protease</keyword>
<keyword evidence="6" id="KW-0732">Signal</keyword>
<keyword evidence="4" id="KW-0378">Hydrolase</keyword>
<dbReference type="AlphaFoldDB" id="A0A8J2YXT0"/>
<dbReference type="SUPFAM" id="SSF53474">
    <property type="entry name" value="alpha/beta-Hydrolases"/>
    <property type="match status" value="1"/>
</dbReference>
<dbReference type="RefSeq" id="WP_189050788.1">
    <property type="nucleotide sequence ID" value="NZ_BMJQ01000014.1"/>
</dbReference>
<dbReference type="PRINTS" id="PR00862">
    <property type="entry name" value="PROLIGOPTASE"/>
</dbReference>
<dbReference type="EMBL" id="BMJQ01000014">
    <property type="protein sequence ID" value="GGF37157.1"/>
    <property type="molecule type" value="Genomic_DNA"/>
</dbReference>
<evidence type="ECO:0000313" key="10">
    <source>
        <dbReference type="Proteomes" id="UP000646365"/>
    </source>
</evidence>
<dbReference type="Pfam" id="PF02897">
    <property type="entry name" value="Peptidase_S9_N"/>
    <property type="match status" value="1"/>
</dbReference>
<dbReference type="InterPro" id="IPR029058">
    <property type="entry name" value="AB_hydrolase_fold"/>
</dbReference>